<comment type="caution">
    <text evidence="2">The sequence shown here is derived from an EMBL/GenBank/DDBJ whole genome shotgun (WGS) entry which is preliminary data.</text>
</comment>
<dbReference type="AlphaFoldDB" id="A0A4Y3QVE3"/>
<dbReference type="RefSeq" id="WP_030873913.1">
    <property type="nucleotide sequence ID" value="NZ_BJMM01000006.1"/>
</dbReference>
<evidence type="ECO:0000256" key="1">
    <source>
        <dbReference type="SAM" id="SignalP"/>
    </source>
</evidence>
<reference evidence="2 3" key="1">
    <citation type="submission" date="2019-06" db="EMBL/GenBank/DDBJ databases">
        <title>Whole genome shotgun sequence of Streptomyces cacaoi subsp. cacaoi NBRC 12748.</title>
        <authorList>
            <person name="Hosoyama A."/>
            <person name="Uohara A."/>
            <person name="Ohji S."/>
            <person name="Ichikawa N."/>
        </authorList>
    </citation>
    <scope>NUCLEOTIDE SEQUENCE [LARGE SCALE GENOMIC DNA]</scope>
    <source>
        <strain evidence="2 3">NBRC 12748</strain>
    </source>
</reference>
<keyword evidence="3" id="KW-1185">Reference proteome</keyword>
<sequence>MRTFHKKAALVLAGAAAASSLSLFAAGSASAAEGDLYPTQDACLKAATDEAHKLDPAPSEWSCKKDGDQWKLIRVS</sequence>
<accession>A0A4Y3QVE3</accession>
<name>A0A4Y3QVE3_STRCI</name>
<feature type="chain" id="PRO_5021393695" description="Secreted protein" evidence="1">
    <location>
        <begin position="32"/>
        <end position="76"/>
    </location>
</feature>
<feature type="signal peptide" evidence="1">
    <location>
        <begin position="1"/>
        <end position="31"/>
    </location>
</feature>
<evidence type="ECO:0008006" key="4">
    <source>
        <dbReference type="Google" id="ProtNLM"/>
    </source>
</evidence>
<dbReference type="EMBL" id="BJMM01000006">
    <property type="protein sequence ID" value="GEB49211.1"/>
    <property type="molecule type" value="Genomic_DNA"/>
</dbReference>
<dbReference type="Proteomes" id="UP000319210">
    <property type="component" value="Unassembled WGS sequence"/>
</dbReference>
<proteinExistence type="predicted"/>
<gene>
    <name evidence="2" type="ORF">SCA03_17620</name>
</gene>
<evidence type="ECO:0000313" key="2">
    <source>
        <dbReference type="EMBL" id="GEB49211.1"/>
    </source>
</evidence>
<protein>
    <recommendedName>
        <fullName evidence="4">Secreted protein</fullName>
    </recommendedName>
</protein>
<organism evidence="2 3">
    <name type="scientific">Streptomyces cacaoi</name>
    <dbReference type="NCBI Taxonomy" id="1898"/>
    <lineage>
        <taxon>Bacteria</taxon>
        <taxon>Bacillati</taxon>
        <taxon>Actinomycetota</taxon>
        <taxon>Actinomycetes</taxon>
        <taxon>Kitasatosporales</taxon>
        <taxon>Streptomycetaceae</taxon>
        <taxon>Streptomyces</taxon>
    </lineage>
</organism>
<evidence type="ECO:0000313" key="3">
    <source>
        <dbReference type="Proteomes" id="UP000319210"/>
    </source>
</evidence>
<keyword evidence="1" id="KW-0732">Signal</keyword>